<protein>
    <submittedName>
        <fullName evidence="3">Formin_GBD_N domain-containing protein</fullName>
    </submittedName>
</protein>
<reference evidence="3" key="2">
    <citation type="submission" date="2019-09" db="UniProtKB">
        <authorList>
            <consortium name="WormBaseParasite"/>
        </authorList>
    </citation>
    <scope>IDENTIFICATION</scope>
</reference>
<dbReference type="WBParaSite" id="HPBE_0002419101-mRNA-1">
    <property type="protein sequence ID" value="HPBE_0002419101-mRNA-1"/>
    <property type="gene ID" value="HPBE_0002419101"/>
</dbReference>
<gene>
    <name evidence="1" type="ORF">HPBE_LOCUS24190</name>
</gene>
<name>A0A183GNC1_HELPZ</name>
<dbReference type="AlphaFoldDB" id="A0A183GNC1"/>
<organism evidence="2 3">
    <name type="scientific">Heligmosomoides polygyrus</name>
    <name type="common">Parasitic roundworm</name>
    <dbReference type="NCBI Taxonomy" id="6339"/>
    <lineage>
        <taxon>Eukaryota</taxon>
        <taxon>Metazoa</taxon>
        <taxon>Ecdysozoa</taxon>
        <taxon>Nematoda</taxon>
        <taxon>Chromadorea</taxon>
        <taxon>Rhabditida</taxon>
        <taxon>Rhabditina</taxon>
        <taxon>Rhabditomorpha</taxon>
        <taxon>Strongyloidea</taxon>
        <taxon>Heligmosomidae</taxon>
        <taxon>Heligmosomoides</taxon>
    </lineage>
</organism>
<reference evidence="1 2" key="1">
    <citation type="submission" date="2018-11" db="EMBL/GenBank/DDBJ databases">
        <authorList>
            <consortium name="Pathogen Informatics"/>
        </authorList>
    </citation>
    <scope>NUCLEOTIDE SEQUENCE [LARGE SCALE GENOMIC DNA]</scope>
</reference>
<sequence length="202" mass="22750">MSQHVISRVFNTIVKTEVDMRFSSYFIGWRFQLPLLDTLELKGRRDAMFNDETLLSSVEVEDDVQPGDSALQLYKTLDKGGGEFLSYLDSDLTLADQNDEFSEMKSDSGGGTMIVKTNCILPLGLIIPVLKIQKRKLRGKFSEPTSDQPPSHLAVARPINRHCPRRLTGISEDYLMHTTRPPADQRRVFPTAGRATATFDQD</sequence>
<evidence type="ECO:0000313" key="3">
    <source>
        <dbReference type="WBParaSite" id="HPBE_0002419101-mRNA-1"/>
    </source>
</evidence>
<keyword evidence="2" id="KW-1185">Reference proteome</keyword>
<accession>A0A183GNC1</accession>
<proteinExistence type="predicted"/>
<dbReference type="EMBL" id="UZAH01035975">
    <property type="protein sequence ID" value="VDP43386.1"/>
    <property type="molecule type" value="Genomic_DNA"/>
</dbReference>
<evidence type="ECO:0000313" key="1">
    <source>
        <dbReference type="EMBL" id="VDP43386.1"/>
    </source>
</evidence>
<evidence type="ECO:0000313" key="2">
    <source>
        <dbReference type="Proteomes" id="UP000050761"/>
    </source>
</evidence>
<dbReference type="Proteomes" id="UP000050761">
    <property type="component" value="Unassembled WGS sequence"/>
</dbReference>
<accession>A0A3P8HIY9</accession>